<feature type="compositionally biased region" description="Basic and acidic residues" evidence="1">
    <location>
        <begin position="1468"/>
        <end position="1488"/>
    </location>
</feature>
<feature type="region of interest" description="Disordered" evidence="1">
    <location>
        <begin position="1191"/>
        <end position="1250"/>
    </location>
</feature>
<feature type="region of interest" description="Disordered" evidence="1">
    <location>
        <begin position="883"/>
        <end position="1155"/>
    </location>
</feature>
<evidence type="ECO:0000313" key="3">
    <source>
        <dbReference type="Proteomes" id="UP000614334"/>
    </source>
</evidence>
<feature type="compositionally biased region" description="Basic and acidic residues" evidence="1">
    <location>
        <begin position="183"/>
        <end position="194"/>
    </location>
</feature>
<proteinExistence type="predicted"/>
<feature type="compositionally biased region" description="Low complexity" evidence="1">
    <location>
        <begin position="928"/>
        <end position="945"/>
    </location>
</feature>
<feature type="region of interest" description="Disordered" evidence="1">
    <location>
        <begin position="732"/>
        <end position="754"/>
    </location>
</feature>
<feature type="compositionally biased region" description="Polar residues" evidence="1">
    <location>
        <begin position="61"/>
        <end position="70"/>
    </location>
</feature>
<feature type="region of interest" description="Disordered" evidence="1">
    <location>
        <begin position="428"/>
        <end position="503"/>
    </location>
</feature>
<feature type="compositionally biased region" description="Basic and acidic residues" evidence="1">
    <location>
        <begin position="137"/>
        <end position="152"/>
    </location>
</feature>
<feature type="compositionally biased region" description="Low complexity" evidence="1">
    <location>
        <begin position="307"/>
        <end position="317"/>
    </location>
</feature>
<feature type="compositionally biased region" description="Pro residues" evidence="1">
    <location>
        <begin position="1129"/>
        <end position="1155"/>
    </location>
</feature>
<organism evidence="2 3">
    <name type="scientific">Rhizoctonia solani</name>
    <dbReference type="NCBI Taxonomy" id="456999"/>
    <lineage>
        <taxon>Eukaryota</taxon>
        <taxon>Fungi</taxon>
        <taxon>Dikarya</taxon>
        <taxon>Basidiomycota</taxon>
        <taxon>Agaricomycotina</taxon>
        <taxon>Agaricomycetes</taxon>
        <taxon>Cantharellales</taxon>
        <taxon>Ceratobasidiaceae</taxon>
        <taxon>Rhizoctonia</taxon>
    </lineage>
</organism>
<feature type="compositionally biased region" description="Basic residues" evidence="1">
    <location>
        <begin position="660"/>
        <end position="675"/>
    </location>
</feature>
<feature type="region of interest" description="Disordered" evidence="1">
    <location>
        <begin position="124"/>
        <end position="271"/>
    </location>
</feature>
<name>A0A8H7M7E4_9AGAM</name>
<sequence length="1533" mass="163703">MSRSQQRGGEGERARVDRRQHRAAGSSSTRVQVVGERGYDSEIPRELGGLPSLAAGYHTEGQPSTTTTTKRASKELLRNVVDPAATADSPACHRSIRTPSSTRHARRPARTYLLSSLAYVLAHSPQDQASSTRRVRRDKDRDSRRHRERDPVENQVPPSVWMNQIQATAADPKRARRTSGSRTRHEEPQQHDPRAVIPAPPKSRTSPTSSLSVSAVSLSTSPRNGNPPPTHDFYRPNDPALNTSPPLHKANNRDTIQPPAAPFTTPAPASLLPLPRTKEELLRSEGISQGSPFTGHRRHRSGRGEDFAAGSGAFADATNHTRPSLRHQPLVRRPAQTCQGLPQLESEDHLAHQLARPVHVGRSASENVVPQVPQLATPGMYNAGLAVTPGTSKGLNMTPQLQESFAESANASRAPVNAAMASAAIANVSTDSDSARGERDKKRRTRRSKQVDAADLQALLPKDPTPPPVVQPPFRRQRTVSGRSITAQPTPPPPALPTEPERDPADDMVVYHRTPEPAMIDPARAPPLVVRPDAFRVAGDPPPQGLAMFASRPEMTSSGIAPLAGLRTEMTQVPGPRGDMTNEISRGAETLRAGEPVSSVPALLPAARRASILDEERSRKYSAAGTEGGVSAGGTGSRRPSGATEEQRRPVVRADDVPPPHHHHHHQHQHQHRRSSPTTRARAPGRRDQRVSARDAMSMREAVSPMSNYQSIAPSVRSEVRDVRGAMIGSDVGYRDARSPDPGAMMGQSGSKGTATGYRAGEGKHTSAILHTGVVSPLSPPPPPPNTANVAFPPTAHPNVISPSGLANVISPAIPKDRALPRAGQVPATPMTASKTFEPEIPTRPRVPSNNMLGSSPPDLLAQRATVDAHTPVPVVPVVDEEGRLRGPLGPTAGAGAGAASTMPARPTRMSFTAQRPAPQTATPVTSPPQTHAQAQPAAEASAVPKNVQQQTHGIDGSKESLVETLGSAKASKSKGWLRGWKSSNQKPPSPTPPPGPPPAPSASASSAQPRQRLLSGLMGSGASKHKQKPSESSIVPPSQLQPNGDDAYAPCESPWSSNPDLNQDQPKEKESRMQRVITSIRGGLGRKPSHGTCAAAGASLVRSASTNANGREGGVWPMSPRSKAPALPAEPPAPAPVPAPSVAPPANPSPTPTPAPVAPAITVPILAIRTLLPPLLPVTKDVPIIDKSRVPILNGAPPAPTTTKARAYLDSNGRPIETPRAEKRSSAQPAPPSLSNPQRPNSPPLVNRPVGRIPVAQTKIFTNDAPNRSVAHPPTAPGAAPVPTTPHGSHRTLTRSGPRISSSRERVPSAPAAPTNLYRPLRRAVALKEEQRERERRPSQEDPNRRRHRSNNIVIPSKYPGGLNPHELTHRLQVDVDAYAHGGVLKFGHREKRAISVASVEAVSGQECGMIGPFPVRDVFDPVFDPWSSSACVSHRDPAEATQSWAKHQTEEDERAGAGVGARVGRSGRDRRDGRKVSGVLKRDRGGVRKPGVAFDFPSGPIIETDEDPQDARQQADINLTYELERRHKRYK</sequence>
<accession>A0A8H7M7E4</accession>
<dbReference type="Proteomes" id="UP000614334">
    <property type="component" value="Unassembled WGS sequence"/>
</dbReference>
<feature type="region of interest" description="Disordered" evidence="1">
    <location>
        <begin position="1262"/>
        <end position="1361"/>
    </location>
</feature>
<feature type="compositionally biased region" description="Basic and acidic residues" evidence="1">
    <location>
        <begin position="1327"/>
        <end position="1345"/>
    </location>
</feature>
<reference evidence="2" key="1">
    <citation type="submission" date="2020-09" db="EMBL/GenBank/DDBJ databases">
        <title>Comparative genome analyses of four rice-infecting Rhizoctonia solani isolates reveal extensive enrichment of homogalacturonan modification genes.</title>
        <authorList>
            <person name="Lee D.-Y."/>
            <person name="Jeon J."/>
            <person name="Kim K.-T."/>
            <person name="Cheong K."/>
            <person name="Song H."/>
            <person name="Choi G."/>
            <person name="Ko J."/>
            <person name="Opiyo S.O."/>
            <person name="Zuo S."/>
            <person name="Madhav S."/>
            <person name="Lee Y.-H."/>
            <person name="Wang G.-L."/>
        </authorList>
    </citation>
    <scope>NUCLEOTIDE SEQUENCE</scope>
    <source>
        <strain evidence="2">AG1-IA B2</strain>
    </source>
</reference>
<feature type="compositionally biased region" description="Gly residues" evidence="1">
    <location>
        <begin position="626"/>
        <end position="636"/>
    </location>
</feature>
<feature type="region of interest" description="Disordered" evidence="1">
    <location>
        <begin position="1"/>
        <end position="107"/>
    </location>
</feature>
<feature type="compositionally biased region" description="Pro residues" evidence="1">
    <location>
        <begin position="988"/>
        <end position="1001"/>
    </location>
</feature>
<gene>
    <name evidence="2" type="ORF">RHS01_02852</name>
</gene>
<feature type="compositionally biased region" description="Polar residues" evidence="1">
    <location>
        <begin position="910"/>
        <end position="925"/>
    </location>
</feature>
<feature type="compositionally biased region" description="Low complexity" evidence="1">
    <location>
        <begin position="262"/>
        <end position="271"/>
    </location>
</feature>
<feature type="compositionally biased region" description="Basic and acidic residues" evidence="1">
    <location>
        <begin position="645"/>
        <end position="659"/>
    </location>
</feature>
<dbReference type="EMBL" id="JACYCF010000003">
    <property type="protein sequence ID" value="KAF8758916.1"/>
    <property type="molecule type" value="Genomic_DNA"/>
</dbReference>
<comment type="caution">
    <text evidence="2">The sequence shown here is derived from an EMBL/GenBank/DDBJ whole genome shotgun (WGS) entry which is preliminary data.</text>
</comment>
<evidence type="ECO:0000313" key="2">
    <source>
        <dbReference type="EMBL" id="KAF8758916.1"/>
    </source>
</evidence>
<feature type="compositionally biased region" description="Polar residues" evidence="1">
    <location>
        <begin position="1031"/>
        <end position="1043"/>
    </location>
</feature>
<feature type="compositionally biased region" description="Low complexity" evidence="1">
    <location>
        <begin position="1271"/>
        <end position="1288"/>
    </location>
</feature>
<feature type="region of interest" description="Disordered" evidence="1">
    <location>
        <begin position="1442"/>
        <end position="1515"/>
    </location>
</feature>
<feature type="region of interest" description="Disordered" evidence="1">
    <location>
        <begin position="615"/>
        <end position="695"/>
    </location>
</feature>
<protein>
    <submittedName>
        <fullName evidence="2">Uncharacterized protein</fullName>
    </submittedName>
</protein>
<evidence type="ECO:0000256" key="1">
    <source>
        <dbReference type="SAM" id="MobiDB-lite"/>
    </source>
</evidence>
<feature type="compositionally biased region" description="Low complexity" evidence="1">
    <location>
        <begin position="202"/>
        <end position="223"/>
    </location>
</feature>
<feature type="compositionally biased region" description="Polar residues" evidence="1">
    <location>
        <begin position="1055"/>
        <end position="1065"/>
    </location>
</feature>
<feature type="region of interest" description="Disordered" evidence="1">
    <location>
        <begin position="283"/>
        <end position="331"/>
    </location>
</feature>